<evidence type="ECO:0000256" key="3">
    <source>
        <dbReference type="ARBA" id="ARBA00022692"/>
    </source>
</evidence>
<keyword evidence="3 6" id="KW-0812">Transmembrane</keyword>
<dbReference type="InterPro" id="IPR023471">
    <property type="entry name" value="CtaG/Cox11_dom_sf"/>
</dbReference>
<evidence type="ECO:0000256" key="4">
    <source>
        <dbReference type="ARBA" id="ARBA00022989"/>
    </source>
</evidence>
<comment type="function">
    <text evidence="1">Exerts its effect at some terminal stage of cytochrome c oxidase synthesis, probably by being involved in the insertion of the copper B into subunit I.</text>
</comment>
<dbReference type="Gene3D" id="2.60.370.10">
    <property type="entry name" value="Ctag/Cox11"/>
    <property type="match status" value="1"/>
</dbReference>
<dbReference type="PANTHER" id="PTHR21320">
    <property type="entry name" value="CYTOCHROME C OXIDASE ASSEMBLY PROTEIN COX11-RELATED"/>
    <property type="match status" value="1"/>
</dbReference>
<evidence type="ECO:0000256" key="1">
    <source>
        <dbReference type="ARBA" id="ARBA00004007"/>
    </source>
</evidence>
<keyword evidence="5 6" id="KW-0472">Membrane</keyword>
<dbReference type="EMBL" id="UINC01035665">
    <property type="protein sequence ID" value="SVB28434.1"/>
    <property type="molecule type" value="Genomic_DNA"/>
</dbReference>
<dbReference type="GO" id="GO:0005507">
    <property type="term" value="F:copper ion binding"/>
    <property type="evidence" value="ECO:0007669"/>
    <property type="project" value="InterPro"/>
</dbReference>
<gene>
    <name evidence="7" type="ORF">METZ01_LOCUS181288</name>
</gene>
<comment type="subcellular location">
    <subcellularLocation>
        <location evidence="2">Membrane</location>
        <topology evidence="2">Single-pass membrane protein</topology>
    </subcellularLocation>
</comment>
<organism evidence="7">
    <name type="scientific">marine metagenome</name>
    <dbReference type="NCBI Taxonomy" id="408172"/>
    <lineage>
        <taxon>unclassified sequences</taxon>
        <taxon>metagenomes</taxon>
        <taxon>ecological metagenomes</taxon>
    </lineage>
</organism>
<dbReference type="AlphaFoldDB" id="A0A382CRJ1"/>
<feature type="transmembrane region" description="Helical" evidence="6">
    <location>
        <begin position="12"/>
        <end position="29"/>
    </location>
</feature>
<keyword evidence="4 6" id="KW-1133">Transmembrane helix</keyword>
<evidence type="ECO:0000256" key="6">
    <source>
        <dbReference type="SAM" id="Phobius"/>
    </source>
</evidence>
<dbReference type="GO" id="GO:0016020">
    <property type="term" value="C:membrane"/>
    <property type="evidence" value="ECO:0007669"/>
    <property type="project" value="UniProtKB-SubCell"/>
</dbReference>
<dbReference type="InterPro" id="IPR007533">
    <property type="entry name" value="Cyt_c_oxidase_assmbl_CtaG"/>
</dbReference>
<sequence>MTIDKKKFSTSFLILIFFLIFGLLSYVVINKFQKDKVEAMVLEPITINLLTSVHPDLPWNFKPLEPEIAVRPGEVVTIEYMVENFGNDETTGIATFAYFPNQFGNYISKINCFCYDAKTLKPKQKDKYIVVFLIDPEVTKDSKTKNVKEVTIQFTFFDYKEYKENKI</sequence>
<name>A0A382CRJ1_9ZZZZ</name>
<evidence type="ECO:0000256" key="5">
    <source>
        <dbReference type="ARBA" id="ARBA00023136"/>
    </source>
</evidence>
<accession>A0A382CRJ1</accession>
<dbReference type="Pfam" id="PF04442">
    <property type="entry name" value="CtaG_Cox11"/>
    <property type="match status" value="1"/>
</dbReference>
<evidence type="ECO:0000313" key="7">
    <source>
        <dbReference type="EMBL" id="SVB28434.1"/>
    </source>
</evidence>
<evidence type="ECO:0000256" key="2">
    <source>
        <dbReference type="ARBA" id="ARBA00004167"/>
    </source>
</evidence>
<dbReference type="SUPFAM" id="SSF110111">
    <property type="entry name" value="Ctag/Cox11"/>
    <property type="match status" value="1"/>
</dbReference>
<proteinExistence type="predicted"/>
<dbReference type="PANTHER" id="PTHR21320:SF3">
    <property type="entry name" value="CYTOCHROME C OXIDASE ASSEMBLY PROTEIN COX11, MITOCHONDRIAL-RELATED"/>
    <property type="match status" value="1"/>
</dbReference>
<evidence type="ECO:0008006" key="8">
    <source>
        <dbReference type="Google" id="ProtNLM"/>
    </source>
</evidence>
<protein>
    <recommendedName>
        <fullName evidence="8">Cytochrome c oxidase assembly protein CtaG</fullName>
    </recommendedName>
</protein>
<reference evidence="7" key="1">
    <citation type="submission" date="2018-05" db="EMBL/GenBank/DDBJ databases">
        <authorList>
            <person name="Lanie J.A."/>
            <person name="Ng W.-L."/>
            <person name="Kazmierczak K.M."/>
            <person name="Andrzejewski T.M."/>
            <person name="Davidsen T.M."/>
            <person name="Wayne K.J."/>
            <person name="Tettelin H."/>
            <person name="Glass J.I."/>
            <person name="Rusch D."/>
            <person name="Podicherti R."/>
            <person name="Tsui H.-C.T."/>
            <person name="Winkler M.E."/>
        </authorList>
    </citation>
    <scope>NUCLEOTIDE SEQUENCE</scope>
</reference>